<sequence>MELPRAYRIETQRLVIRCYEPADALKLQKAIVSSLDHLRPWIPWARQEPKELEWMISVIRQFRGRFDLGQDAVYGIFDKSETVQVGGTGLHNRIAKDAREIGYWIDVNYINRGYATEVVSALIKVGFEIEGLARLEIRCDPANHASRKIPQRLGFRHETTLKDQGTGENGKPVDLMVWALSSREYEESPLRDVRLRAFDFMGKPIEGTAGRYL</sequence>
<gene>
    <name evidence="5" type="ORF">GCM10011511_23220</name>
</gene>
<dbReference type="PANTHER" id="PTHR43792">
    <property type="entry name" value="GNAT FAMILY, PUTATIVE (AFU_ORTHOLOGUE AFUA_3G00765)-RELATED-RELATED"/>
    <property type="match status" value="1"/>
</dbReference>
<dbReference type="Pfam" id="PF13302">
    <property type="entry name" value="Acetyltransf_3"/>
    <property type="match status" value="1"/>
</dbReference>
<dbReference type="InterPro" id="IPR051531">
    <property type="entry name" value="N-acetyltransferase"/>
</dbReference>
<comment type="similarity">
    <text evidence="3">Belongs to the acetyltransferase family. RimJ subfamily.</text>
</comment>
<accession>A0A8J2UCM1</accession>
<dbReference type="GO" id="GO:0016747">
    <property type="term" value="F:acyltransferase activity, transferring groups other than amino-acyl groups"/>
    <property type="evidence" value="ECO:0007669"/>
    <property type="project" value="InterPro"/>
</dbReference>
<evidence type="ECO:0000313" key="6">
    <source>
        <dbReference type="Proteomes" id="UP000607559"/>
    </source>
</evidence>
<dbReference type="SUPFAM" id="SSF55729">
    <property type="entry name" value="Acyl-CoA N-acyltransferases (Nat)"/>
    <property type="match status" value="1"/>
</dbReference>
<evidence type="ECO:0000256" key="3">
    <source>
        <dbReference type="ARBA" id="ARBA00038502"/>
    </source>
</evidence>
<dbReference type="PANTHER" id="PTHR43792:SF8">
    <property type="entry name" value="[RIBOSOMAL PROTEIN US5]-ALANINE N-ACETYLTRANSFERASE"/>
    <property type="match status" value="1"/>
</dbReference>
<keyword evidence="1" id="KW-0808">Transferase</keyword>
<keyword evidence="2" id="KW-0012">Acyltransferase</keyword>
<reference evidence="5" key="2">
    <citation type="submission" date="2020-09" db="EMBL/GenBank/DDBJ databases">
        <authorList>
            <person name="Sun Q."/>
            <person name="Zhou Y."/>
        </authorList>
    </citation>
    <scope>NUCLEOTIDE SEQUENCE</scope>
    <source>
        <strain evidence="5">CGMCC 1.15448</strain>
    </source>
</reference>
<organism evidence="5 6">
    <name type="scientific">Puia dinghuensis</name>
    <dbReference type="NCBI Taxonomy" id="1792502"/>
    <lineage>
        <taxon>Bacteria</taxon>
        <taxon>Pseudomonadati</taxon>
        <taxon>Bacteroidota</taxon>
        <taxon>Chitinophagia</taxon>
        <taxon>Chitinophagales</taxon>
        <taxon>Chitinophagaceae</taxon>
        <taxon>Puia</taxon>
    </lineage>
</organism>
<dbReference type="InterPro" id="IPR016181">
    <property type="entry name" value="Acyl_CoA_acyltransferase"/>
</dbReference>
<dbReference type="PROSITE" id="PS51186">
    <property type="entry name" value="GNAT"/>
    <property type="match status" value="1"/>
</dbReference>
<feature type="domain" description="N-acetyltransferase" evidence="4">
    <location>
        <begin position="25"/>
        <end position="174"/>
    </location>
</feature>
<keyword evidence="6" id="KW-1185">Reference proteome</keyword>
<name>A0A8J2UCM1_9BACT</name>
<evidence type="ECO:0000256" key="1">
    <source>
        <dbReference type="ARBA" id="ARBA00022679"/>
    </source>
</evidence>
<proteinExistence type="inferred from homology"/>
<dbReference type="RefSeq" id="WP_188931669.1">
    <property type="nucleotide sequence ID" value="NZ_BMJC01000002.1"/>
</dbReference>
<dbReference type="EMBL" id="BMJC01000002">
    <property type="protein sequence ID" value="GGA99264.1"/>
    <property type="molecule type" value="Genomic_DNA"/>
</dbReference>
<evidence type="ECO:0000259" key="4">
    <source>
        <dbReference type="PROSITE" id="PS51186"/>
    </source>
</evidence>
<dbReference type="InterPro" id="IPR000182">
    <property type="entry name" value="GNAT_dom"/>
</dbReference>
<protein>
    <submittedName>
        <fullName evidence="5">Ribosomal-protein-serine acetyltransferase</fullName>
    </submittedName>
</protein>
<dbReference type="Proteomes" id="UP000607559">
    <property type="component" value="Unassembled WGS sequence"/>
</dbReference>
<dbReference type="Gene3D" id="3.40.630.30">
    <property type="match status" value="1"/>
</dbReference>
<dbReference type="AlphaFoldDB" id="A0A8J2UCM1"/>
<evidence type="ECO:0000256" key="2">
    <source>
        <dbReference type="ARBA" id="ARBA00023315"/>
    </source>
</evidence>
<comment type="caution">
    <text evidence="5">The sequence shown here is derived from an EMBL/GenBank/DDBJ whole genome shotgun (WGS) entry which is preliminary data.</text>
</comment>
<evidence type="ECO:0000313" key="5">
    <source>
        <dbReference type="EMBL" id="GGA99264.1"/>
    </source>
</evidence>
<reference evidence="5" key="1">
    <citation type="journal article" date="2014" name="Int. J. Syst. Evol. Microbiol.">
        <title>Complete genome sequence of Corynebacterium casei LMG S-19264T (=DSM 44701T), isolated from a smear-ripened cheese.</title>
        <authorList>
            <consortium name="US DOE Joint Genome Institute (JGI-PGF)"/>
            <person name="Walter F."/>
            <person name="Albersmeier A."/>
            <person name="Kalinowski J."/>
            <person name="Ruckert C."/>
        </authorList>
    </citation>
    <scope>NUCLEOTIDE SEQUENCE</scope>
    <source>
        <strain evidence="5">CGMCC 1.15448</strain>
    </source>
</reference>